<dbReference type="EMBL" id="JAJNDB010000002">
    <property type="protein sequence ID" value="MCD2194018.1"/>
    <property type="molecule type" value="Genomic_DNA"/>
</dbReference>
<evidence type="ECO:0000259" key="5">
    <source>
        <dbReference type="PROSITE" id="PS50995"/>
    </source>
</evidence>
<comment type="caution">
    <text evidence="6">The sequence shown here is derived from an EMBL/GenBank/DDBJ whole genome shotgun (WGS) entry which is preliminary data.</text>
</comment>
<dbReference type="Pfam" id="PF01047">
    <property type="entry name" value="MarR"/>
    <property type="match status" value="1"/>
</dbReference>
<dbReference type="Proteomes" id="UP001199469">
    <property type="component" value="Unassembled WGS sequence"/>
</dbReference>
<feature type="region of interest" description="Disordered" evidence="4">
    <location>
        <begin position="159"/>
        <end position="181"/>
    </location>
</feature>
<dbReference type="Gene3D" id="1.10.10.10">
    <property type="entry name" value="Winged helix-like DNA-binding domain superfamily/Winged helix DNA-binding domain"/>
    <property type="match status" value="1"/>
</dbReference>
<dbReference type="InterPro" id="IPR036390">
    <property type="entry name" value="WH_DNA-bd_sf"/>
</dbReference>
<sequence>MNAAVGARPGPPIPEGTDEQWVTSDRIGLQLIRLIRLIERKRVSKVGKDGNGVERAAYVLLARLVIDGPHRSNALAEAVHSDPSTVSRQIAALVRIGYVERRPDPADGRACLLAATQEGHRVFEENRDLRNREISRITSDWDEADRERLVELMDRFTTALEANHPETHDDVPAPQGAEEDR</sequence>
<dbReference type="InterPro" id="IPR036388">
    <property type="entry name" value="WH-like_DNA-bd_sf"/>
</dbReference>
<evidence type="ECO:0000256" key="1">
    <source>
        <dbReference type="ARBA" id="ARBA00023015"/>
    </source>
</evidence>
<dbReference type="SMART" id="SM00347">
    <property type="entry name" value="HTH_MARR"/>
    <property type="match status" value="1"/>
</dbReference>
<evidence type="ECO:0000256" key="2">
    <source>
        <dbReference type="ARBA" id="ARBA00023125"/>
    </source>
</evidence>
<accession>A0ABS8P700</accession>
<reference evidence="6 7" key="1">
    <citation type="submission" date="2021-11" db="EMBL/GenBank/DDBJ databases">
        <title>Draft genome sequence of Actinomycetospora sp. SF1 isolated from the rhizosphere soil.</title>
        <authorList>
            <person name="Duangmal K."/>
            <person name="Chantavorakit T."/>
        </authorList>
    </citation>
    <scope>NUCLEOTIDE SEQUENCE [LARGE SCALE GENOMIC DNA]</scope>
    <source>
        <strain evidence="6 7">TBRC 5722</strain>
    </source>
</reference>
<evidence type="ECO:0000256" key="4">
    <source>
        <dbReference type="SAM" id="MobiDB-lite"/>
    </source>
</evidence>
<keyword evidence="1" id="KW-0805">Transcription regulation</keyword>
<dbReference type="SUPFAM" id="SSF46785">
    <property type="entry name" value="Winged helix' DNA-binding domain"/>
    <property type="match status" value="1"/>
</dbReference>
<feature type="domain" description="HTH marR-type" evidence="5">
    <location>
        <begin position="24"/>
        <end position="158"/>
    </location>
</feature>
<dbReference type="InterPro" id="IPR000835">
    <property type="entry name" value="HTH_MarR-typ"/>
</dbReference>
<proteinExistence type="predicted"/>
<dbReference type="PANTHER" id="PTHR33164">
    <property type="entry name" value="TRANSCRIPTIONAL REGULATOR, MARR FAMILY"/>
    <property type="match status" value="1"/>
</dbReference>
<organism evidence="6 7">
    <name type="scientific">Actinomycetospora endophytica</name>
    <dbReference type="NCBI Taxonomy" id="2291215"/>
    <lineage>
        <taxon>Bacteria</taxon>
        <taxon>Bacillati</taxon>
        <taxon>Actinomycetota</taxon>
        <taxon>Actinomycetes</taxon>
        <taxon>Pseudonocardiales</taxon>
        <taxon>Pseudonocardiaceae</taxon>
        <taxon>Actinomycetospora</taxon>
    </lineage>
</organism>
<dbReference type="InterPro" id="IPR023187">
    <property type="entry name" value="Tscrpt_reg_MarR-type_CS"/>
</dbReference>
<name>A0ABS8P700_9PSEU</name>
<evidence type="ECO:0000313" key="6">
    <source>
        <dbReference type="EMBL" id="MCD2194018.1"/>
    </source>
</evidence>
<keyword evidence="3" id="KW-0804">Transcription</keyword>
<evidence type="ECO:0000313" key="7">
    <source>
        <dbReference type="Proteomes" id="UP001199469"/>
    </source>
</evidence>
<dbReference type="PANTHER" id="PTHR33164:SF57">
    <property type="entry name" value="MARR-FAMILY TRANSCRIPTIONAL REGULATOR"/>
    <property type="match status" value="1"/>
</dbReference>
<dbReference type="PROSITE" id="PS01117">
    <property type="entry name" value="HTH_MARR_1"/>
    <property type="match status" value="1"/>
</dbReference>
<keyword evidence="7" id="KW-1185">Reference proteome</keyword>
<evidence type="ECO:0000256" key="3">
    <source>
        <dbReference type="ARBA" id="ARBA00023163"/>
    </source>
</evidence>
<dbReference type="InterPro" id="IPR039422">
    <property type="entry name" value="MarR/SlyA-like"/>
</dbReference>
<protein>
    <submittedName>
        <fullName evidence="6">MarR family winged helix-turn-helix transcriptional regulator</fullName>
    </submittedName>
</protein>
<dbReference type="RefSeq" id="WP_230733517.1">
    <property type="nucleotide sequence ID" value="NZ_JAJNDB010000002.1"/>
</dbReference>
<dbReference type="PROSITE" id="PS50995">
    <property type="entry name" value="HTH_MARR_2"/>
    <property type="match status" value="1"/>
</dbReference>
<gene>
    <name evidence="6" type="ORF">LQ327_11595</name>
</gene>
<keyword evidence="2" id="KW-0238">DNA-binding</keyword>